<keyword evidence="1" id="KW-0548">Nucleotidyltransferase</keyword>
<evidence type="ECO:0000313" key="1">
    <source>
        <dbReference type="EMBL" id="MBB5205515.1"/>
    </source>
</evidence>
<dbReference type="EMBL" id="JACHHO010000004">
    <property type="protein sequence ID" value="MBB5205515.1"/>
    <property type="molecule type" value="Genomic_DNA"/>
</dbReference>
<dbReference type="AlphaFoldDB" id="A0A840S547"/>
<keyword evidence="1" id="KW-0808">Transferase</keyword>
<dbReference type="GO" id="GO:0006260">
    <property type="term" value="P:DNA replication"/>
    <property type="evidence" value="ECO:0007669"/>
    <property type="project" value="InterPro"/>
</dbReference>
<reference evidence="1 2" key="1">
    <citation type="submission" date="2020-08" db="EMBL/GenBank/DDBJ databases">
        <title>Genomic Encyclopedia of Type Strains, Phase IV (KMG-IV): sequencing the most valuable type-strain genomes for metagenomic binning, comparative biology and taxonomic classification.</title>
        <authorList>
            <person name="Goeker M."/>
        </authorList>
    </citation>
    <scope>NUCLEOTIDE SEQUENCE [LARGE SCALE GENOMIC DNA]</scope>
    <source>
        <strain evidence="1 2">DSM 23958</strain>
    </source>
</reference>
<dbReference type="InterPro" id="IPR036768">
    <property type="entry name" value="PolIII_chi_sf"/>
</dbReference>
<keyword evidence="2" id="KW-1185">Reference proteome</keyword>
<dbReference type="RefSeq" id="WP_138856556.1">
    <property type="nucleotide sequence ID" value="NZ_CP040709.1"/>
</dbReference>
<proteinExistence type="predicted"/>
<comment type="caution">
    <text evidence="1">The sequence shown here is derived from an EMBL/GenBank/DDBJ whole genome shotgun (WGS) entry which is preliminary data.</text>
</comment>
<organism evidence="1 2">
    <name type="scientific">Inhella inkyongensis</name>
    <dbReference type="NCBI Taxonomy" id="392593"/>
    <lineage>
        <taxon>Bacteria</taxon>
        <taxon>Pseudomonadati</taxon>
        <taxon>Pseudomonadota</taxon>
        <taxon>Betaproteobacteria</taxon>
        <taxon>Burkholderiales</taxon>
        <taxon>Sphaerotilaceae</taxon>
        <taxon>Inhella</taxon>
    </lineage>
</organism>
<dbReference type="Gene3D" id="3.40.50.10110">
    <property type="entry name" value="DNA polymerase III subunit chi"/>
    <property type="match status" value="1"/>
</dbReference>
<dbReference type="GO" id="GO:0003887">
    <property type="term" value="F:DNA-directed DNA polymerase activity"/>
    <property type="evidence" value="ECO:0007669"/>
    <property type="project" value="UniProtKB-EC"/>
</dbReference>
<dbReference type="InterPro" id="IPR007459">
    <property type="entry name" value="DNA_pol3_chi"/>
</dbReference>
<sequence length="143" mass="16032">MGMGRVRFFTGLEDATEYAARLLRKACTQGQRVQVLGPQDRLRRIERAVLQLPGFLPLAVSDASASVRRRSRICLLERFESGSGNDWVILNLQDEAFGPVDDVNQVIELVEDEPQAVQQGRRRFKAYQAQGQQPEHLVLGAPS</sequence>
<protein>
    <submittedName>
        <fullName evidence="1">DNA polymerase-3 subunit chi</fullName>
        <ecNumber evidence="1">2.7.7.7</ecNumber>
    </submittedName>
</protein>
<dbReference type="Pfam" id="PF04364">
    <property type="entry name" value="DNA_pol3_chi"/>
    <property type="match status" value="1"/>
</dbReference>
<dbReference type="EC" id="2.7.7.7" evidence="1"/>
<name>A0A840S547_9BURK</name>
<dbReference type="OrthoDB" id="5297568at2"/>
<gene>
    <name evidence="1" type="ORF">HNQ51_002834</name>
</gene>
<dbReference type="GO" id="GO:0003677">
    <property type="term" value="F:DNA binding"/>
    <property type="evidence" value="ECO:0007669"/>
    <property type="project" value="InterPro"/>
</dbReference>
<accession>A0A840S547</accession>
<dbReference type="Proteomes" id="UP000554837">
    <property type="component" value="Unassembled WGS sequence"/>
</dbReference>
<evidence type="ECO:0000313" key="2">
    <source>
        <dbReference type="Proteomes" id="UP000554837"/>
    </source>
</evidence>
<dbReference type="SUPFAM" id="SSF102400">
    <property type="entry name" value="DNA polymerase III chi subunit"/>
    <property type="match status" value="1"/>
</dbReference>